<dbReference type="PANTHER" id="PTHR43308">
    <property type="entry name" value="OUTER MEMBRANE PROTEIN ALPHA-RELATED"/>
    <property type="match status" value="1"/>
</dbReference>
<dbReference type="SUPFAM" id="SSF49785">
    <property type="entry name" value="Galactose-binding domain-like"/>
    <property type="match status" value="1"/>
</dbReference>
<feature type="domain" description="Fibronectin type-III" evidence="2">
    <location>
        <begin position="537"/>
        <end position="627"/>
    </location>
</feature>
<reference evidence="4 5" key="1">
    <citation type="submission" date="2018-03" db="EMBL/GenBank/DDBJ databases">
        <title>Genome sequence of Paenibacillus elgii strain AC13 an antimicrobial compound producing bacteria.</title>
        <authorList>
            <person name="Kurokawa A.S."/>
            <person name="Araujo J.F."/>
            <person name="Costa R.A."/>
            <person name="Ortega D.B."/>
            <person name="Pires A.S."/>
            <person name="Pappas G.J.Jr."/>
            <person name="Franco O.L."/>
            <person name="Barreto C."/>
            <person name="Magalhaes B.S."/>
            <person name="Kruger R.H."/>
        </authorList>
    </citation>
    <scope>NUCLEOTIDE SEQUENCE [LARGE SCALE GENOMIC DNA]</scope>
    <source>
        <strain evidence="4 5">AC13</strain>
    </source>
</reference>
<dbReference type="InterPro" id="IPR008979">
    <property type="entry name" value="Galactose-bd-like_sf"/>
</dbReference>
<dbReference type="InterPro" id="IPR001119">
    <property type="entry name" value="SLH_dom"/>
</dbReference>
<dbReference type="Pfam" id="PF17936">
    <property type="entry name" value="Big_6"/>
    <property type="match status" value="1"/>
</dbReference>
<dbReference type="InterPro" id="IPR011081">
    <property type="entry name" value="Big_4"/>
</dbReference>
<feature type="domain" description="SLH" evidence="3">
    <location>
        <begin position="108"/>
        <end position="166"/>
    </location>
</feature>
<dbReference type="Proteomes" id="UP000244184">
    <property type="component" value="Unassembled WGS sequence"/>
</dbReference>
<dbReference type="PROSITE" id="PS51272">
    <property type="entry name" value="SLH"/>
    <property type="match status" value="3"/>
</dbReference>
<dbReference type="InterPro" id="IPR046780">
    <property type="entry name" value="aBig_2"/>
</dbReference>
<feature type="domain" description="SLH" evidence="3">
    <location>
        <begin position="167"/>
        <end position="230"/>
    </location>
</feature>
<dbReference type="Pfam" id="PF07532">
    <property type="entry name" value="Big_4"/>
    <property type="match status" value="2"/>
</dbReference>
<accession>A0A2T6G558</accession>
<dbReference type="SMART" id="SM00060">
    <property type="entry name" value="FN3"/>
    <property type="match status" value="2"/>
</dbReference>
<evidence type="ECO:0000256" key="1">
    <source>
        <dbReference type="SAM" id="MobiDB-lite"/>
    </source>
</evidence>
<feature type="region of interest" description="Disordered" evidence="1">
    <location>
        <begin position="503"/>
        <end position="542"/>
    </location>
</feature>
<dbReference type="InterPro" id="IPR041498">
    <property type="entry name" value="Big_6"/>
</dbReference>
<dbReference type="SUPFAM" id="SSF49265">
    <property type="entry name" value="Fibronectin type III"/>
    <property type="match status" value="1"/>
</dbReference>
<dbReference type="Pfam" id="PF20578">
    <property type="entry name" value="aBig_2"/>
    <property type="match status" value="3"/>
</dbReference>
<protein>
    <submittedName>
        <fullName evidence="4">Uncharacterized protein</fullName>
    </submittedName>
</protein>
<dbReference type="EMBL" id="PYHP01000022">
    <property type="protein sequence ID" value="PUA39307.1"/>
    <property type="molecule type" value="Genomic_DNA"/>
</dbReference>
<proteinExistence type="predicted"/>
<dbReference type="PROSITE" id="PS50853">
    <property type="entry name" value="FN3"/>
    <property type="match status" value="1"/>
</dbReference>
<comment type="caution">
    <text evidence="4">The sequence shown here is derived from an EMBL/GenBank/DDBJ whole genome shotgun (WGS) entry which is preliminary data.</text>
</comment>
<feature type="compositionally biased region" description="Gly residues" evidence="1">
    <location>
        <begin position="505"/>
        <end position="517"/>
    </location>
</feature>
<dbReference type="InterPro" id="IPR003961">
    <property type="entry name" value="FN3_dom"/>
</dbReference>
<dbReference type="InterPro" id="IPR036116">
    <property type="entry name" value="FN3_sf"/>
</dbReference>
<dbReference type="InterPro" id="IPR051465">
    <property type="entry name" value="Cell_Envelope_Struct_Comp"/>
</dbReference>
<evidence type="ECO:0000259" key="3">
    <source>
        <dbReference type="PROSITE" id="PS51272"/>
    </source>
</evidence>
<name>A0A2T6G558_9BACL</name>
<dbReference type="InterPro" id="IPR013783">
    <property type="entry name" value="Ig-like_fold"/>
</dbReference>
<dbReference type="Pfam" id="PF00395">
    <property type="entry name" value="SLH"/>
    <property type="match status" value="3"/>
</dbReference>
<dbReference type="Gene3D" id="2.60.120.260">
    <property type="entry name" value="Galactose-binding domain-like"/>
    <property type="match status" value="1"/>
</dbReference>
<organism evidence="4 5">
    <name type="scientific">Paenibacillus elgii</name>
    <dbReference type="NCBI Taxonomy" id="189691"/>
    <lineage>
        <taxon>Bacteria</taxon>
        <taxon>Bacillati</taxon>
        <taxon>Bacillota</taxon>
        <taxon>Bacilli</taxon>
        <taxon>Bacillales</taxon>
        <taxon>Paenibacillaceae</taxon>
        <taxon>Paenibacillus</taxon>
    </lineage>
</organism>
<dbReference type="CDD" id="cd00063">
    <property type="entry name" value="FN3"/>
    <property type="match status" value="1"/>
</dbReference>
<gene>
    <name evidence="4" type="ORF">C8Z91_07665</name>
</gene>
<dbReference type="Gene3D" id="2.60.40.10">
    <property type="entry name" value="Immunoglobulins"/>
    <property type="match status" value="4"/>
</dbReference>
<dbReference type="PANTHER" id="PTHR43308:SF5">
    <property type="entry name" value="S-LAYER PROTEIN _ PEPTIDOGLYCAN ENDO-BETA-N-ACETYLGLUCOSAMINIDASE"/>
    <property type="match status" value="1"/>
</dbReference>
<sequence>MTILVMNISNFFSRRMVMLFKKAAKWVLVASLAFPVSTALPGPETARAAADADGHWAKKEIANWQDLDLSEGYPDGTFRPDASITRAEFVALVNRVFRLKDKASVDFSDVKAGDWHYDEFAKARAAGYVSGYEDGTLRPNVPITRQEAAVVLQGLFQAKASAQNTAVAKFKDAGTIPSWSKAAIEAVVSQGYMNGYPDGSYMPDRPITRAEAVVTLDRAKHISDKLVRYDRAGTYREAADGSVIVSSPDVKLENMTIAGDLVLTQGVGEGNVSLKHVNVKGTTLVKGGGPNSILIDDSSLGTVVVNKKGGNVRLVAGGGTEMGEVRLKSGGKLEDRTGKAAGKAFGQVIVDTPTPAGSAIKLAGQFGDVQVLAAGVSVELEKGSSTRVSTRIVGAVTTIVVSEGAVSELSIGPNTKLELRGGTVDRLTVEPGAGRDAVRIDGTAVVKRLTINAPVAVNGSGSIENAVVNVNGASLEKAPKHLELGKDVTVVVAGKTINSSNIGTINGGGSGGSGSSGSGSSSSDSGSGSGDSSDRTAPAKPGDFRATALIGAVELGWKANTETDLKGYYIYRDGIKIHTASVTATTYTVTGLTYGKPYLFELSAFDTSGNESGKASLSKQPLEPQANRVPVLAKALDDLTLTLAGGSRTISVASTFTDPDGDALTYQASSSSEAVVRASVNGSELTVAPISVGSATVTVSVYDNKGGTAQTSFLATVVPAPNDDAEAAARDAEALTLGDTSAVTADMTLPSAGLYGSAVTWATSNAALVSAAGKVTRPAAGMPDGQVVLTATVRKGTAQQTKTFNVTVKALSSGAMTDAEAVGKGKEALALTYNGYGTTLALPANGAEGTTVVWSLKDAGQAGVIDPGTGKVTRSGLTKDVNVVLIATIRRGDAQAAKEFTLTVKMPQVKPAVNSVTASDAIVTGTAEPGAAVTVRTGPQTLGTAQADAVTGEFAVAIPPQPEGTVLEVLSSQAVGAAYVLVVEAGSMTDAQAVAAAKNALTDAVILNGNPDVNQVTTALKLPGTGLNGTSIAWTSDNEAVVTAGGTVKRPVMGENDASVRLTATISRGNATDTKTFQLLVKAQTKPLQIESLAPVQAAVDKNAAYTLPAQVTANMSDGTTQQVNVTWTPAAADTSVAGTFLFEGTVSGYAGKAALTLTVRDVPAALTVSAALALATGSSATVEGYIVDADANPGFSGYGILLADAPGTDKANTIIVKFKKADRDGVFSRTQAAGKKIRIAGIITDNAYMTQKGFADTYTSMEFVDGGAPQQAQLSYSVSVFKETTADDGSIDNSAPLIVTLANDTFTGAAGEEFVAAGKLQIGSLPAGLAVSAVRTSATQLTVQVNGKASAHRAADSIGNLTFTFANTAFTGGDASKVNGAVKNNLAVTFIEIQSIDPIAASAARGAAYSLPAQVQAKMSNGSTKPVNVVWNPAAADTSVIGTYLFEGIVSGYAPKVQLTLTVSESDTTAPDAFAVNEPTSADDGVNGNGKSSVTITWTDSASADVDHYEIVAKTGSAPTVADTVYGQTRIARGVQTATFAWNAGENVYVGIVAVDGAGNKTLSLNGTKPNVTTAADGGTGTVNLLANGGFESVNGTLGSSDTFTNWTNKLAFNNAGTNVKKDTAVKVSGTGSLKWRTNQNTPNKLYLFADAFPMNPQKQYRVTLQAKLSNDTGATHKFVVGFGSNSDTENYSAKTQYKDFTAEVQTEWTTLQWTFNGLQSTNQFFMYLARPTGSGVSAQINIDDIVIEEL</sequence>
<evidence type="ECO:0000259" key="2">
    <source>
        <dbReference type="PROSITE" id="PS50853"/>
    </source>
</evidence>
<evidence type="ECO:0000313" key="5">
    <source>
        <dbReference type="Proteomes" id="UP000244184"/>
    </source>
</evidence>
<evidence type="ECO:0000313" key="4">
    <source>
        <dbReference type="EMBL" id="PUA39307.1"/>
    </source>
</evidence>
<feature type="domain" description="SLH" evidence="3">
    <location>
        <begin position="44"/>
        <end position="107"/>
    </location>
</feature>